<proteinExistence type="predicted"/>
<feature type="chain" id="PRO_5021003635" description="PL28 ulvan lyase domain-containing protein" evidence="1">
    <location>
        <begin position="21"/>
        <end position="303"/>
    </location>
</feature>
<keyword evidence="1" id="KW-0732">Signal</keyword>
<evidence type="ECO:0000313" key="3">
    <source>
        <dbReference type="EMBL" id="TBN19109.1"/>
    </source>
</evidence>
<reference evidence="3 4" key="1">
    <citation type="journal article" date="2015" name="Int. J. Syst. Evol. Microbiol.">
        <title>Hyunsoonleella pacifica sp. nov., isolated from seawater of South Pacific Gyre.</title>
        <authorList>
            <person name="Gao X."/>
            <person name="Zhang Z."/>
            <person name="Dai X."/>
            <person name="Zhang X.H."/>
        </authorList>
    </citation>
    <scope>NUCLEOTIDE SEQUENCE [LARGE SCALE GENOMIC DNA]</scope>
    <source>
        <strain evidence="3 4">SW033</strain>
    </source>
</reference>
<evidence type="ECO:0000259" key="2">
    <source>
        <dbReference type="Pfam" id="PF22826"/>
    </source>
</evidence>
<protein>
    <recommendedName>
        <fullName evidence="2">PL28 ulvan lyase domain-containing protein</fullName>
    </recommendedName>
</protein>
<evidence type="ECO:0000313" key="4">
    <source>
        <dbReference type="Proteomes" id="UP000292372"/>
    </source>
</evidence>
<dbReference type="AlphaFoldDB" id="A0A4Q9FV59"/>
<organism evidence="3 4">
    <name type="scientific">Hyunsoonleella pacifica</name>
    <dbReference type="NCBI Taxonomy" id="1080224"/>
    <lineage>
        <taxon>Bacteria</taxon>
        <taxon>Pseudomonadati</taxon>
        <taxon>Bacteroidota</taxon>
        <taxon>Flavobacteriia</taxon>
        <taxon>Flavobacteriales</taxon>
        <taxon>Flavobacteriaceae</taxon>
    </lineage>
</organism>
<name>A0A4Q9FV59_9FLAO</name>
<dbReference type="Pfam" id="PF22826">
    <property type="entry name" value="PL28"/>
    <property type="match status" value="1"/>
</dbReference>
<dbReference type="OrthoDB" id="1415098at2"/>
<gene>
    <name evidence="3" type="ORF">EYD46_03325</name>
</gene>
<dbReference type="PROSITE" id="PS51257">
    <property type="entry name" value="PROKAR_LIPOPROTEIN"/>
    <property type="match status" value="1"/>
</dbReference>
<comment type="caution">
    <text evidence="3">The sequence shown here is derived from an EMBL/GenBank/DDBJ whole genome shotgun (WGS) entry which is preliminary data.</text>
</comment>
<dbReference type="Proteomes" id="UP000292372">
    <property type="component" value="Unassembled WGS sequence"/>
</dbReference>
<feature type="domain" description="PL28 ulvan lyase" evidence="2">
    <location>
        <begin position="42"/>
        <end position="300"/>
    </location>
</feature>
<dbReference type="InterPro" id="IPR054591">
    <property type="entry name" value="PL28"/>
</dbReference>
<evidence type="ECO:0000256" key="1">
    <source>
        <dbReference type="SAM" id="SignalP"/>
    </source>
</evidence>
<keyword evidence="4" id="KW-1185">Reference proteome</keyword>
<feature type="signal peptide" evidence="1">
    <location>
        <begin position="1"/>
        <end position="20"/>
    </location>
</feature>
<dbReference type="EMBL" id="SIRS01000001">
    <property type="protein sequence ID" value="TBN19109.1"/>
    <property type="molecule type" value="Genomic_DNA"/>
</dbReference>
<sequence>MKNLLNLMNLKMLMIIALLAVVMSCSNEEQEVFQEDLNEIQDPENSDLSAVCSFGNTKYTYSGPGNDVNEAVDDEIDDRSCPYNYAQTTNGTPHTWGSYRLRAGTSTDNLQPRIERASKVVKNVKVGNFIEIKGTVRIKRVGDGDSTSTNGELGNSNGTYLIQAKGKHSTPDGEPVVGSADPAICLFVAKPIEENGIQYYDIYREQITERGGSGSGGRTLFGPITRVRQNRDFDITVKTGFDVSGGEFRHYVNSTINGVFRSFRVPNPDRALQAKLRMGAYRCKGGEAEILWRDVTTRFVNNP</sequence>
<dbReference type="RefSeq" id="WP_130935623.1">
    <property type="nucleotide sequence ID" value="NZ_BMEE01000001.1"/>
</dbReference>
<accession>A0A4Q9FV59</accession>